<evidence type="ECO:0000313" key="3">
    <source>
        <dbReference type="Proteomes" id="UP000190831"/>
    </source>
</evidence>
<evidence type="ECO:0000256" key="1">
    <source>
        <dbReference type="PROSITE-ProRule" id="PRU00339"/>
    </source>
</evidence>
<evidence type="ECO:0000313" key="2">
    <source>
        <dbReference type="EMBL" id="SCW01903.1"/>
    </source>
</evidence>
<dbReference type="EMBL" id="LT598488">
    <property type="protein sequence ID" value="SCW01903.1"/>
    <property type="molecule type" value="Genomic_DNA"/>
</dbReference>
<proteinExistence type="predicted"/>
<dbReference type="AlphaFoldDB" id="A0A1G4MDF1"/>
<dbReference type="STRING" id="4955.A0A1G4MDF1"/>
<dbReference type="Proteomes" id="UP000190831">
    <property type="component" value="Chromosome E"/>
</dbReference>
<feature type="repeat" description="TPR" evidence="1">
    <location>
        <begin position="191"/>
        <end position="224"/>
    </location>
</feature>
<dbReference type="PROSITE" id="PS50005">
    <property type="entry name" value="TPR"/>
    <property type="match status" value="1"/>
</dbReference>
<keyword evidence="3" id="KW-1185">Reference proteome</keyword>
<protein>
    <submittedName>
        <fullName evidence="2">LAFE_0E09802g1_1</fullName>
    </submittedName>
</protein>
<dbReference type="InterPro" id="IPR011990">
    <property type="entry name" value="TPR-like_helical_dom_sf"/>
</dbReference>
<dbReference type="OrthoDB" id="1658288at2759"/>
<sequence>MLKVVPRTFSRLLNTVGSKRPPFYEVFPQKKMVNRLLFELDSRLSFAKLYPVYENIYNTMDNPSSKEVATTNITALDMMTMKKVLEKVRHRTKSVNKNLLALENEILDRAAEMGDNDAISLLAYNVLKAPEKNTNEDVKYAKKLIKELYELKHPLTIKLAGDLALKKKDYTNAERYYKEFIALEDDTFLAGEVYQQLGIIYFGVPEVAKAEQSFLKSIKLCPIEFVVHSYFYLGQIYMNSEPLKARSLMEGAATEGFRESFKTLGFLEMHYFGELHKAMEWFKLGMELFEFECFIGYFDCSIKLKEWGKAKKCLKSMKLLADSNQVYESLFKEFVNSRSDRIKKLERYSTNIVADSQQLLKSAAYQAPTQENTWNL</sequence>
<dbReference type="InterPro" id="IPR019734">
    <property type="entry name" value="TPR_rpt"/>
</dbReference>
<reference evidence="3" key="1">
    <citation type="submission" date="2016-03" db="EMBL/GenBank/DDBJ databases">
        <authorList>
            <person name="Devillers H."/>
        </authorList>
    </citation>
    <scope>NUCLEOTIDE SEQUENCE [LARGE SCALE GENOMIC DNA]</scope>
</reference>
<keyword evidence="1" id="KW-0802">TPR repeat</keyword>
<dbReference type="Gene3D" id="1.25.40.10">
    <property type="entry name" value="Tetratricopeptide repeat domain"/>
    <property type="match status" value="1"/>
</dbReference>
<dbReference type="OMA" id="WFKLGME"/>
<accession>A0A1G4MDF1</accession>
<dbReference type="SUPFAM" id="SSF81901">
    <property type="entry name" value="HCP-like"/>
    <property type="match status" value="2"/>
</dbReference>
<name>A0A1G4MDF1_LACFM</name>
<organism evidence="2 3">
    <name type="scientific">Lachancea fermentati</name>
    <name type="common">Zygosaccharomyces fermentati</name>
    <dbReference type="NCBI Taxonomy" id="4955"/>
    <lineage>
        <taxon>Eukaryota</taxon>
        <taxon>Fungi</taxon>
        <taxon>Dikarya</taxon>
        <taxon>Ascomycota</taxon>
        <taxon>Saccharomycotina</taxon>
        <taxon>Saccharomycetes</taxon>
        <taxon>Saccharomycetales</taxon>
        <taxon>Saccharomycetaceae</taxon>
        <taxon>Lachancea</taxon>
    </lineage>
</organism>
<gene>
    <name evidence="2" type="ORF">LAFE_0E09802G</name>
</gene>